<dbReference type="EMBL" id="FOLI01000005">
    <property type="protein sequence ID" value="SFC10782.1"/>
    <property type="molecule type" value="Genomic_DNA"/>
</dbReference>
<dbReference type="InterPro" id="IPR029045">
    <property type="entry name" value="ClpP/crotonase-like_dom_sf"/>
</dbReference>
<dbReference type="GO" id="GO:0005524">
    <property type="term" value="F:ATP binding"/>
    <property type="evidence" value="ECO:0007669"/>
    <property type="project" value="UniProtKB-KW"/>
</dbReference>
<keyword evidence="7" id="KW-0067">ATP-binding</keyword>
<keyword evidence="8" id="KW-0443">Lipid metabolism</keyword>
<dbReference type="PANTHER" id="PTHR42853:SF3">
    <property type="entry name" value="ACETYL-COENZYME A CARBOXYLASE CARBOXYL TRANSFERASE SUBUNIT ALPHA, CHLOROPLASTIC"/>
    <property type="match status" value="1"/>
</dbReference>
<dbReference type="GO" id="GO:2001295">
    <property type="term" value="P:malonyl-CoA biosynthetic process"/>
    <property type="evidence" value="ECO:0007669"/>
    <property type="project" value="UniProtKB-UniPathway"/>
</dbReference>
<evidence type="ECO:0000256" key="8">
    <source>
        <dbReference type="ARBA" id="ARBA00023098"/>
    </source>
</evidence>
<dbReference type="InterPro" id="IPR011763">
    <property type="entry name" value="COA_CT_C"/>
</dbReference>
<evidence type="ECO:0000256" key="7">
    <source>
        <dbReference type="ARBA" id="ARBA00022840"/>
    </source>
</evidence>
<evidence type="ECO:0000256" key="1">
    <source>
        <dbReference type="ARBA" id="ARBA00004956"/>
    </source>
</evidence>
<evidence type="ECO:0000313" key="12">
    <source>
        <dbReference type="EMBL" id="SFC10782.1"/>
    </source>
</evidence>
<organism evidence="12 13">
    <name type="scientific">Fructobacillus durionis</name>
    <dbReference type="NCBI Taxonomy" id="283737"/>
    <lineage>
        <taxon>Bacteria</taxon>
        <taxon>Bacillati</taxon>
        <taxon>Bacillota</taxon>
        <taxon>Bacilli</taxon>
        <taxon>Lactobacillales</taxon>
        <taxon>Lactobacillaceae</taxon>
        <taxon>Fructobacillus</taxon>
    </lineage>
</organism>
<protein>
    <recommendedName>
        <fullName evidence="2">acetyl-CoA carboxytransferase</fullName>
        <ecNumber evidence="2">2.1.3.15</ecNumber>
    </recommendedName>
</protein>
<evidence type="ECO:0000256" key="2">
    <source>
        <dbReference type="ARBA" id="ARBA00011883"/>
    </source>
</evidence>
<name>A0A1I1GHP1_9LACO</name>
<keyword evidence="6" id="KW-0276">Fatty acid metabolism</keyword>
<dbReference type="STRING" id="283737.SAMN05660453_1083"/>
<dbReference type="EC" id="2.1.3.15" evidence="2"/>
<dbReference type="Proteomes" id="UP000199376">
    <property type="component" value="Unassembled WGS sequence"/>
</dbReference>
<reference evidence="12 13" key="1">
    <citation type="submission" date="2016-10" db="EMBL/GenBank/DDBJ databases">
        <authorList>
            <person name="de Groot N.N."/>
        </authorList>
    </citation>
    <scope>NUCLEOTIDE SEQUENCE [LARGE SCALE GENOMIC DNA]</scope>
    <source>
        <strain evidence="12 13">DSM 19113</strain>
    </source>
</reference>
<dbReference type="UniPathway" id="UPA00655">
    <property type="reaction ID" value="UER00711"/>
</dbReference>
<proteinExistence type="predicted"/>
<dbReference type="Gene3D" id="3.90.226.10">
    <property type="entry name" value="2-enoyl-CoA Hydratase, Chain A, domain 1"/>
    <property type="match status" value="1"/>
</dbReference>
<evidence type="ECO:0000256" key="5">
    <source>
        <dbReference type="ARBA" id="ARBA00022741"/>
    </source>
</evidence>
<keyword evidence="5" id="KW-0547">Nucleotide-binding</keyword>
<evidence type="ECO:0000259" key="11">
    <source>
        <dbReference type="PROSITE" id="PS50989"/>
    </source>
</evidence>
<dbReference type="GO" id="GO:0006633">
    <property type="term" value="P:fatty acid biosynthetic process"/>
    <property type="evidence" value="ECO:0007669"/>
    <property type="project" value="UniProtKB-KW"/>
</dbReference>
<dbReference type="Pfam" id="PF03255">
    <property type="entry name" value="ACCA"/>
    <property type="match status" value="1"/>
</dbReference>
<evidence type="ECO:0000256" key="3">
    <source>
        <dbReference type="ARBA" id="ARBA00022516"/>
    </source>
</evidence>
<dbReference type="PROSITE" id="PS50989">
    <property type="entry name" value="COA_CT_CTER"/>
    <property type="match status" value="1"/>
</dbReference>
<dbReference type="OrthoDB" id="9808023at2"/>
<comment type="pathway">
    <text evidence="1">Lipid metabolism; malonyl-CoA biosynthesis; malonyl-CoA from acetyl-CoA: step 1/1.</text>
</comment>
<accession>A0A1I1GHP1</accession>
<keyword evidence="13" id="KW-1185">Reference proteome</keyword>
<dbReference type="GO" id="GO:0009317">
    <property type="term" value="C:acetyl-CoA carboxylase complex"/>
    <property type="evidence" value="ECO:0007669"/>
    <property type="project" value="InterPro"/>
</dbReference>
<sequence>MFDFIKTMFQKDVNPADIVKKSREDRFMARELINGLVTDFVELHGDRLSSDDSSVIGGIGRLKGRPVTIIAIDKGTDIQDKISKRNGSPEPWGYRKAQRLMKQAAKFNRPIITLINTPGAFPGKDAEAQGQGEAIANSILESMKLTVPMIAIIYGEGGSGGALALATADQIWMFENATYSILSPEGFASILWKDAKRSDEAAAIMGITPSDLLEKHVIDQIIPEGRHHAKIFEGMQDKLDEEFKQMQEMSGEEIVAARRARYRAF</sequence>
<evidence type="ECO:0000256" key="4">
    <source>
        <dbReference type="ARBA" id="ARBA00022679"/>
    </source>
</evidence>
<evidence type="ECO:0000256" key="6">
    <source>
        <dbReference type="ARBA" id="ARBA00022832"/>
    </source>
</evidence>
<feature type="domain" description="CoA carboxyltransferase C-terminal" evidence="11">
    <location>
        <begin position="11"/>
        <end position="245"/>
    </location>
</feature>
<dbReference type="NCBIfam" id="NF041504">
    <property type="entry name" value="AccA_sub"/>
    <property type="match status" value="1"/>
</dbReference>
<keyword evidence="9" id="KW-0275">Fatty acid biosynthesis</keyword>
<dbReference type="PRINTS" id="PR01069">
    <property type="entry name" value="ACCCTRFRASEA"/>
</dbReference>
<dbReference type="GO" id="GO:0016743">
    <property type="term" value="F:carboxyl- or carbamoyltransferase activity"/>
    <property type="evidence" value="ECO:0007669"/>
    <property type="project" value="InterPro"/>
</dbReference>
<keyword evidence="4 12" id="KW-0808">Transferase</keyword>
<gene>
    <name evidence="12" type="ORF">SAMN05660453_1083</name>
</gene>
<keyword evidence="3" id="KW-0444">Lipid biosynthesis</keyword>
<comment type="catalytic activity">
    <reaction evidence="10">
        <text>N(6)-carboxybiotinyl-L-lysyl-[protein] + acetyl-CoA = N(6)-biotinyl-L-lysyl-[protein] + malonyl-CoA</text>
        <dbReference type="Rhea" id="RHEA:54728"/>
        <dbReference type="Rhea" id="RHEA-COMP:10505"/>
        <dbReference type="Rhea" id="RHEA-COMP:10506"/>
        <dbReference type="ChEBI" id="CHEBI:57288"/>
        <dbReference type="ChEBI" id="CHEBI:57384"/>
        <dbReference type="ChEBI" id="CHEBI:83144"/>
        <dbReference type="ChEBI" id="CHEBI:83145"/>
        <dbReference type="EC" id="2.1.3.15"/>
    </reaction>
</comment>
<evidence type="ECO:0000256" key="10">
    <source>
        <dbReference type="ARBA" id="ARBA00049152"/>
    </source>
</evidence>
<evidence type="ECO:0000313" key="13">
    <source>
        <dbReference type="Proteomes" id="UP000199376"/>
    </source>
</evidence>
<dbReference type="GO" id="GO:0003989">
    <property type="term" value="F:acetyl-CoA carboxylase activity"/>
    <property type="evidence" value="ECO:0007669"/>
    <property type="project" value="InterPro"/>
</dbReference>
<dbReference type="InterPro" id="IPR001095">
    <property type="entry name" value="Acetyl_CoA_COase_a_su"/>
</dbReference>
<evidence type="ECO:0000256" key="9">
    <source>
        <dbReference type="ARBA" id="ARBA00023160"/>
    </source>
</evidence>
<dbReference type="PANTHER" id="PTHR42853">
    <property type="entry name" value="ACETYL-COENZYME A CARBOXYLASE CARBOXYL TRANSFERASE SUBUNIT ALPHA"/>
    <property type="match status" value="1"/>
</dbReference>
<dbReference type="SUPFAM" id="SSF52096">
    <property type="entry name" value="ClpP/crotonase"/>
    <property type="match status" value="1"/>
</dbReference>
<dbReference type="AlphaFoldDB" id="A0A1I1GHP1"/>
<dbReference type="RefSeq" id="WP_091502746.1">
    <property type="nucleotide sequence ID" value="NZ_FOLI01000005.1"/>
</dbReference>